<dbReference type="GO" id="GO:0046872">
    <property type="term" value="F:metal ion binding"/>
    <property type="evidence" value="ECO:0007669"/>
    <property type="project" value="UniProtKB-KW"/>
</dbReference>
<protein>
    <submittedName>
        <fullName evidence="6">Creatininase family protein</fullName>
    </submittedName>
</protein>
<gene>
    <name evidence="6" type="ORF">DWV29_05820</name>
</gene>
<proteinExistence type="inferred from homology"/>
<dbReference type="Gene3D" id="3.40.50.10310">
    <property type="entry name" value="Creatininase"/>
    <property type="match status" value="1"/>
</dbReference>
<evidence type="ECO:0000313" key="7">
    <source>
        <dbReference type="Proteomes" id="UP000283880"/>
    </source>
</evidence>
<dbReference type="Proteomes" id="UP000283880">
    <property type="component" value="Unassembled WGS sequence"/>
</dbReference>
<dbReference type="Pfam" id="PF02633">
    <property type="entry name" value="Creatininase"/>
    <property type="match status" value="1"/>
</dbReference>
<dbReference type="PANTHER" id="PTHR35005">
    <property type="entry name" value="3-DEHYDRO-SCYLLO-INOSOSE HYDROLASE"/>
    <property type="match status" value="1"/>
</dbReference>
<evidence type="ECO:0000256" key="1">
    <source>
        <dbReference type="ARBA" id="ARBA00001947"/>
    </source>
</evidence>
<sequence>MPFVWRSGGKMKALILEELIWPELKQVLPEIELAVVPVGACEQHGPNTTFNTDTARAYGFSKMIGERFGSQVLVCPPVPYGISVHHMAFPGTVTLRCETYINLLTDIAVALSKHGIRRIVFLNGHGGNSGSLSAVINILKYEHGIDAYYSGIGLNLFEEGITPEMGWSENLGHASESETAQAMVLCPEVVRAERKKGEVVEGFIIRGKEAPFRYGGCAWNWKEDASANGALGDARLANVDDGARLNQIALEKVEHMIRHIIEKR</sequence>
<reference evidence="6 7" key="1">
    <citation type="submission" date="2018-08" db="EMBL/GenBank/DDBJ databases">
        <title>A genome reference for cultivated species of the human gut microbiota.</title>
        <authorList>
            <person name="Zou Y."/>
            <person name="Xue W."/>
            <person name="Luo G."/>
        </authorList>
    </citation>
    <scope>NUCLEOTIDE SEQUENCE [LARGE SCALE GENOMIC DNA]</scope>
    <source>
        <strain evidence="6 7">AF04-15</strain>
    </source>
</reference>
<name>A0A413FIU6_9FIRM</name>
<dbReference type="InterPro" id="IPR024087">
    <property type="entry name" value="Creatininase-like_sf"/>
</dbReference>
<comment type="caution">
    <text evidence="6">The sequence shown here is derived from an EMBL/GenBank/DDBJ whole genome shotgun (WGS) entry which is preliminary data.</text>
</comment>
<keyword evidence="4" id="KW-0862">Zinc</keyword>
<evidence type="ECO:0000256" key="3">
    <source>
        <dbReference type="ARBA" id="ARBA00022801"/>
    </source>
</evidence>
<dbReference type="GO" id="GO:0009231">
    <property type="term" value="P:riboflavin biosynthetic process"/>
    <property type="evidence" value="ECO:0007669"/>
    <property type="project" value="TreeGrafter"/>
</dbReference>
<dbReference type="InterPro" id="IPR003785">
    <property type="entry name" value="Creatininase/forma_Hydrolase"/>
</dbReference>
<accession>A0A413FIU6</accession>
<evidence type="ECO:0000256" key="5">
    <source>
        <dbReference type="ARBA" id="ARBA00024029"/>
    </source>
</evidence>
<comment type="cofactor">
    <cofactor evidence="1">
        <name>Zn(2+)</name>
        <dbReference type="ChEBI" id="CHEBI:29105"/>
    </cofactor>
</comment>
<evidence type="ECO:0000256" key="4">
    <source>
        <dbReference type="ARBA" id="ARBA00022833"/>
    </source>
</evidence>
<keyword evidence="3" id="KW-0378">Hydrolase</keyword>
<dbReference type="GO" id="GO:0016811">
    <property type="term" value="F:hydrolase activity, acting on carbon-nitrogen (but not peptide) bonds, in linear amides"/>
    <property type="evidence" value="ECO:0007669"/>
    <property type="project" value="TreeGrafter"/>
</dbReference>
<dbReference type="AlphaFoldDB" id="A0A413FIU6"/>
<keyword evidence="2" id="KW-0479">Metal-binding</keyword>
<dbReference type="SUPFAM" id="SSF102215">
    <property type="entry name" value="Creatininase"/>
    <property type="match status" value="1"/>
</dbReference>
<dbReference type="OrthoDB" id="9801445at2"/>
<organism evidence="6 7">
    <name type="scientific">Enterocloster asparagiformis</name>
    <dbReference type="NCBI Taxonomy" id="333367"/>
    <lineage>
        <taxon>Bacteria</taxon>
        <taxon>Bacillati</taxon>
        <taxon>Bacillota</taxon>
        <taxon>Clostridia</taxon>
        <taxon>Lachnospirales</taxon>
        <taxon>Lachnospiraceae</taxon>
        <taxon>Enterocloster</taxon>
    </lineage>
</organism>
<dbReference type="PANTHER" id="PTHR35005:SF1">
    <property type="entry name" value="2-AMINO-5-FORMYLAMINO-6-RIBOSYLAMINOPYRIMIDIN-4(3H)-ONE 5'-MONOPHOSPHATE DEFORMYLASE"/>
    <property type="match status" value="1"/>
</dbReference>
<evidence type="ECO:0000313" key="6">
    <source>
        <dbReference type="EMBL" id="RGX31399.1"/>
    </source>
</evidence>
<comment type="similarity">
    <text evidence="5">Belongs to the creatininase superfamily.</text>
</comment>
<dbReference type="EMBL" id="QSBM01000003">
    <property type="protein sequence ID" value="RGX31399.1"/>
    <property type="molecule type" value="Genomic_DNA"/>
</dbReference>
<evidence type="ECO:0000256" key="2">
    <source>
        <dbReference type="ARBA" id="ARBA00022723"/>
    </source>
</evidence>